<dbReference type="OMA" id="PHITHPR"/>
<keyword evidence="4" id="KW-1185">Reference proteome</keyword>
<protein>
    <recommendedName>
        <fullName evidence="2">UBX domain-containing protein</fullName>
    </recommendedName>
</protein>
<gene>
    <name evidence="3" type="ORF">KI387_000396</name>
</gene>
<dbReference type="AlphaFoldDB" id="A0AA38GU06"/>
<dbReference type="PROSITE" id="PS50330">
    <property type="entry name" value="UIM"/>
    <property type="match status" value="2"/>
</dbReference>
<evidence type="ECO:0000313" key="4">
    <source>
        <dbReference type="Proteomes" id="UP000824469"/>
    </source>
</evidence>
<dbReference type="Pfam" id="PF00789">
    <property type="entry name" value="UBX"/>
    <property type="match status" value="1"/>
</dbReference>
<dbReference type="Proteomes" id="UP000824469">
    <property type="component" value="Unassembled WGS sequence"/>
</dbReference>
<dbReference type="CDD" id="cd14351">
    <property type="entry name" value="UBA_Ubx1_like"/>
    <property type="match status" value="1"/>
</dbReference>
<sequence length="822" mass="92325">MATPPQKDVETFMGITGASEEVAVQRLQVHGGDLNEAVNAYFSEGDNVLPRPERIEAHQPDWMDVDDNAEIRNPLDPFTSINRFRLPSTALIGRMPFGNLEPFVSHPRNVRNIPIESNDDQDQIVDRNTVPVIEELPASVNTQGAEIRGTVILDDDDLPSTASSIFQSSGYPHGRDFRPSAPQVMEEPMVSNDEGNDIEEEMLQAVIEASRREAEEANRMQQHGRNEDQIRSRVDQTAPRVEDDEFERALSLSLKTAEQEKALREREGVVGLADSTIIGTSSQLKLDTSTEQQHKTIDGFDAGPLDETEDPDEQPLLRRRSLRRTMSGTAETAADIGQELDGPVSSPVSQSVASAPQHNGDPFHEWGGISSQEHDEAVMLEAALFGGISHESAYQFSYPNIGVAEPYRRPIPRPPSPTLEAQRMIREQQDEELLASLQADQEKAEARRMEEEVAREAAAAEKKRQQEEELRRLQEQEESERQLEAKKLALPPEPTVEDENAVTLLVRMPDGSRRGRRFLKTDRLQSLFDFMDVGGGVRPGTYRLVVASLRIKSGSADEYSGTLRRTDLKDLKYMGHLGVYWDALVSNLGALNTVNAQNLQQLHTLKFKPNKKLESFVQREAKLRVSLLALGEEVIDTSLIPIILRALPPYRIFVMTLNLSDQIVNFDKLVNLLQQEEAMYNKDDEEEHALSSHHKGNGKSQSSQKSKKQHHYNEEDLKYKLMDSKTRKVYTNGDVDFFEKNEVENPSPDSPNVDISPVVKIEVDVPMDDDNDDGNDGDDQTRPRPTGIVQYMHKWYTNMIQDAKMDAPPDTSTTGPQNRSKA</sequence>
<dbReference type="SMART" id="SM00726">
    <property type="entry name" value="UIM"/>
    <property type="match status" value="2"/>
</dbReference>
<accession>A0AA38GU06</accession>
<evidence type="ECO:0000313" key="3">
    <source>
        <dbReference type="EMBL" id="KAH9328288.1"/>
    </source>
</evidence>
<dbReference type="Gene3D" id="1.10.8.10">
    <property type="entry name" value="DNA helicase RuvA subunit, C-terminal domain"/>
    <property type="match status" value="1"/>
</dbReference>
<dbReference type="InterPro" id="IPR001012">
    <property type="entry name" value="UBX_dom"/>
</dbReference>
<dbReference type="CDD" id="cd01767">
    <property type="entry name" value="UBX"/>
    <property type="match status" value="1"/>
</dbReference>
<feature type="compositionally biased region" description="Basic and acidic residues" evidence="1">
    <location>
        <begin position="441"/>
        <end position="487"/>
    </location>
</feature>
<dbReference type="InterPro" id="IPR003903">
    <property type="entry name" value="UIM_dom"/>
</dbReference>
<feature type="region of interest" description="Disordered" evidence="1">
    <location>
        <begin position="765"/>
        <end position="786"/>
    </location>
</feature>
<dbReference type="PANTHER" id="PTHR23322">
    <property type="entry name" value="FAS-ASSOCIATED PROTEIN"/>
    <property type="match status" value="1"/>
</dbReference>
<dbReference type="EMBL" id="JAHRHJ020000001">
    <property type="protein sequence ID" value="KAH9328288.1"/>
    <property type="molecule type" value="Genomic_DNA"/>
</dbReference>
<dbReference type="InterPro" id="IPR050730">
    <property type="entry name" value="UBX_domain-protein"/>
</dbReference>
<feature type="region of interest" description="Disordered" evidence="1">
    <location>
        <begin position="283"/>
        <end position="359"/>
    </location>
</feature>
<feature type="compositionally biased region" description="Basic and acidic residues" evidence="1">
    <location>
        <begin position="218"/>
        <end position="234"/>
    </location>
</feature>
<evidence type="ECO:0000256" key="1">
    <source>
        <dbReference type="SAM" id="MobiDB-lite"/>
    </source>
</evidence>
<dbReference type="InterPro" id="IPR009060">
    <property type="entry name" value="UBA-like_sf"/>
</dbReference>
<feature type="domain" description="UBX" evidence="2">
    <location>
        <begin position="497"/>
        <end position="532"/>
    </location>
</feature>
<feature type="region of interest" description="Disordered" evidence="1">
    <location>
        <begin position="802"/>
        <end position="822"/>
    </location>
</feature>
<dbReference type="InterPro" id="IPR029071">
    <property type="entry name" value="Ubiquitin-like_domsf"/>
</dbReference>
<comment type="caution">
    <text evidence="3">The sequence shown here is derived from an EMBL/GenBank/DDBJ whole genome shotgun (WGS) entry which is preliminary data.</text>
</comment>
<dbReference type="SUPFAM" id="SSF54236">
    <property type="entry name" value="Ubiquitin-like"/>
    <property type="match status" value="1"/>
</dbReference>
<feature type="compositionally biased region" description="Polar residues" evidence="1">
    <location>
        <begin position="810"/>
        <end position="822"/>
    </location>
</feature>
<feature type="compositionally biased region" description="Acidic residues" evidence="1">
    <location>
        <begin position="304"/>
        <end position="313"/>
    </location>
</feature>
<dbReference type="SUPFAM" id="SSF46934">
    <property type="entry name" value="UBA-like"/>
    <property type="match status" value="1"/>
</dbReference>
<proteinExistence type="predicted"/>
<dbReference type="GO" id="GO:0043130">
    <property type="term" value="F:ubiquitin binding"/>
    <property type="evidence" value="ECO:0007669"/>
    <property type="project" value="TreeGrafter"/>
</dbReference>
<dbReference type="PROSITE" id="PS50033">
    <property type="entry name" value="UBX"/>
    <property type="match status" value="1"/>
</dbReference>
<feature type="region of interest" description="Disordered" evidence="1">
    <location>
        <begin position="218"/>
        <end position="242"/>
    </location>
</feature>
<dbReference type="PANTHER" id="PTHR23322:SF93">
    <property type="entry name" value="UBX DOMAIN-CONTAINING PROTEIN 8"/>
    <property type="match status" value="1"/>
</dbReference>
<dbReference type="Gene3D" id="3.10.20.90">
    <property type="entry name" value="Phosphatidylinositol 3-kinase Catalytic Subunit, Chain A, domain 1"/>
    <property type="match status" value="1"/>
</dbReference>
<feature type="region of interest" description="Disordered" evidence="1">
    <location>
        <begin position="683"/>
        <end position="718"/>
    </location>
</feature>
<feature type="compositionally biased region" description="Acidic residues" evidence="1">
    <location>
        <begin position="765"/>
        <end position="778"/>
    </location>
</feature>
<organism evidence="3 4">
    <name type="scientific">Taxus chinensis</name>
    <name type="common">Chinese yew</name>
    <name type="synonym">Taxus wallichiana var. chinensis</name>
    <dbReference type="NCBI Taxonomy" id="29808"/>
    <lineage>
        <taxon>Eukaryota</taxon>
        <taxon>Viridiplantae</taxon>
        <taxon>Streptophyta</taxon>
        <taxon>Embryophyta</taxon>
        <taxon>Tracheophyta</taxon>
        <taxon>Spermatophyta</taxon>
        <taxon>Pinopsida</taxon>
        <taxon>Pinidae</taxon>
        <taxon>Conifers II</taxon>
        <taxon>Cupressales</taxon>
        <taxon>Taxaceae</taxon>
        <taxon>Taxus</taxon>
    </lineage>
</organism>
<reference evidence="3 4" key="1">
    <citation type="journal article" date="2021" name="Nat. Plants">
        <title>The Taxus genome provides insights into paclitaxel biosynthesis.</title>
        <authorList>
            <person name="Xiong X."/>
            <person name="Gou J."/>
            <person name="Liao Q."/>
            <person name="Li Y."/>
            <person name="Zhou Q."/>
            <person name="Bi G."/>
            <person name="Li C."/>
            <person name="Du R."/>
            <person name="Wang X."/>
            <person name="Sun T."/>
            <person name="Guo L."/>
            <person name="Liang H."/>
            <person name="Lu P."/>
            <person name="Wu Y."/>
            <person name="Zhang Z."/>
            <person name="Ro D.K."/>
            <person name="Shang Y."/>
            <person name="Huang S."/>
            <person name="Yan J."/>
        </authorList>
    </citation>
    <scope>NUCLEOTIDE SEQUENCE [LARGE SCALE GENOMIC DNA]</scope>
    <source>
        <strain evidence="3">Ta-2019</strain>
    </source>
</reference>
<feature type="compositionally biased region" description="Low complexity" evidence="1">
    <location>
        <begin position="343"/>
        <end position="357"/>
    </location>
</feature>
<dbReference type="Pfam" id="PF14555">
    <property type="entry name" value="UBA_4"/>
    <property type="match status" value="1"/>
</dbReference>
<feature type="region of interest" description="Disordered" evidence="1">
    <location>
        <begin position="441"/>
        <end position="492"/>
    </location>
</feature>
<evidence type="ECO:0000259" key="2">
    <source>
        <dbReference type="PROSITE" id="PS50033"/>
    </source>
</evidence>
<name>A0AA38GU06_TAXCH</name>